<accession>A0A7C8M113</accession>
<keyword evidence="2" id="KW-0812">Transmembrane</keyword>
<evidence type="ECO:0000256" key="2">
    <source>
        <dbReference type="SAM" id="Phobius"/>
    </source>
</evidence>
<dbReference type="EMBL" id="JAADJZ010000040">
    <property type="protein sequence ID" value="KAF2864738.1"/>
    <property type="molecule type" value="Genomic_DNA"/>
</dbReference>
<dbReference type="AlphaFoldDB" id="A0A7C8M113"/>
<organism evidence="3 4">
    <name type="scientific">Massariosphaeria phaeospora</name>
    <dbReference type="NCBI Taxonomy" id="100035"/>
    <lineage>
        <taxon>Eukaryota</taxon>
        <taxon>Fungi</taxon>
        <taxon>Dikarya</taxon>
        <taxon>Ascomycota</taxon>
        <taxon>Pezizomycotina</taxon>
        <taxon>Dothideomycetes</taxon>
        <taxon>Pleosporomycetidae</taxon>
        <taxon>Pleosporales</taxon>
        <taxon>Pleosporales incertae sedis</taxon>
        <taxon>Massariosphaeria</taxon>
    </lineage>
</organism>
<proteinExistence type="predicted"/>
<evidence type="ECO:0000313" key="4">
    <source>
        <dbReference type="Proteomes" id="UP000481861"/>
    </source>
</evidence>
<sequence>MKQNDVIAVTMGLILIFAVIFAWALHKCCMRTIQAEHQRRQSQEDKREWRWTCQWKRKRKGRDGACIEKRKPHSVRQAPYRSLNRPKKTNEAASVF</sequence>
<protein>
    <submittedName>
        <fullName evidence="3">Uncharacterized protein</fullName>
    </submittedName>
</protein>
<comment type="caution">
    <text evidence="3">The sequence shown here is derived from an EMBL/GenBank/DDBJ whole genome shotgun (WGS) entry which is preliminary data.</text>
</comment>
<dbReference type="Proteomes" id="UP000481861">
    <property type="component" value="Unassembled WGS sequence"/>
</dbReference>
<feature type="transmembrane region" description="Helical" evidence="2">
    <location>
        <begin position="6"/>
        <end position="25"/>
    </location>
</feature>
<feature type="region of interest" description="Disordered" evidence="1">
    <location>
        <begin position="56"/>
        <end position="96"/>
    </location>
</feature>
<gene>
    <name evidence="3" type="ORF">BDV95DRAFT_613276</name>
</gene>
<evidence type="ECO:0000256" key="1">
    <source>
        <dbReference type="SAM" id="MobiDB-lite"/>
    </source>
</evidence>
<evidence type="ECO:0000313" key="3">
    <source>
        <dbReference type="EMBL" id="KAF2864738.1"/>
    </source>
</evidence>
<name>A0A7C8M113_9PLEO</name>
<keyword evidence="2" id="KW-0472">Membrane</keyword>
<reference evidence="3 4" key="1">
    <citation type="submission" date="2020-01" db="EMBL/GenBank/DDBJ databases">
        <authorList>
            <consortium name="DOE Joint Genome Institute"/>
            <person name="Haridas S."/>
            <person name="Albert R."/>
            <person name="Binder M."/>
            <person name="Bloem J."/>
            <person name="Labutti K."/>
            <person name="Salamov A."/>
            <person name="Andreopoulos B."/>
            <person name="Baker S.E."/>
            <person name="Barry K."/>
            <person name="Bills G."/>
            <person name="Bluhm B.H."/>
            <person name="Cannon C."/>
            <person name="Castanera R."/>
            <person name="Culley D.E."/>
            <person name="Daum C."/>
            <person name="Ezra D."/>
            <person name="Gonzalez J.B."/>
            <person name="Henrissat B."/>
            <person name="Kuo A."/>
            <person name="Liang C."/>
            <person name="Lipzen A."/>
            <person name="Lutzoni F."/>
            <person name="Magnuson J."/>
            <person name="Mondo S."/>
            <person name="Nolan M."/>
            <person name="Ohm R."/>
            <person name="Pangilinan J."/>
            <person name="Park H.-J.H."/>
            <person name="Ramirez L."/>
            <person name="Alfaro M."/>
            <person name="Sun H."/>
            <person name="Tritt A."/>
            <person name="Yoshinaga Y."/>
            <person name="Zwiers L.-H.L."/>
            <person name="Turgeon B.G."/>
            <person name="Goodwin S.B."/>
            <person name="Spatafora J.W."/>
            <person name="Crous P.W."/>
            <person name="Grigoriev I.V."/>
        </authorList>
    </citation>
    <scope>NUCLEOTIDE SEQUENCE [LARGE SCALE GENOMIC DNA]</scope>
    <source>
        <strain evidence="3 4">CBS 611.86</strain>
    </source>
</reference>
<keyword evidence="4" id="KW-1185">Reference proteome</keyword>
<keyword evidence="2" id="KW-1133">Transmembrane helix</keyword>